<dbReference type="Gene3D" id="3.10.50.40">
    <property type="match status" value="2"/>
</dbReference>
<dbReference type="GO" id="GO:0051082">
    <property type="term" value="F:unfolded protein binding"/>
    <property type="evidence" value="ECO:0007669"/>
    <property type="project" value="UniProtKB-UniRule"/>
</dbReference>
<keyword evidence="3 7" id="KW-0574">Periplasm</keyword>
<evidence type="ECO:0000256" key="7">
    <source>
        <dbReference type="HAMAP-Rule" id="MF_01183"/>
    </source>
</evidence>
<evidence type="ECO:0000256" key="2">
    <source>
        <dbReference type="ARBA" id="ARBA00022737"/>
    </source>
</evidence>
<dbReference type="InterPro" id="IPR015391">
    <property type="entry name" value="SurA_N"/>
</dbReference>
<feature type="signal peptide" evidence="7">
    <location>
        <begin position="1"/>
        <end position="23"/>
    </location>
</feature>
<evidence type="ECO:0000256" key="5">
    <source>
        <dbReference type="ARBA" id="ARBA00023186"/>
    </source>
</evidence>
<dbReference type="EMBL" id="QFZK01000007">
    <property type="protein sequence ID" value="RFO96595.1"/>
    <property type="molecule type" value="Genomic_DNA"/>
</dbReference>
<comment type="function">
    <text evidence="7">Chaperone involved in the correct folding and assembly of outer membrane proteins. Recognizes specific patterns of aromatic residues and the orientation of their side chains, which are found more frequently in integral outer membrane proteins. May act in both early periplasmic and late outer membrane-associated steps of protein maturation.</text>
</comment>
<dbReference type="PROSITE" id="PS01096">
    <property type="entry name" value="PPIC_PPIASE_1"/>
    <property type="match status" value="1"/>
</dbReference>
<dbReference type="SUPFAM" id="SSF109998">
    <property type="entry name" value="Triger factor/SurA peptide-binding domain-like"/>
    <property type="match status" value="1"/>
</dbReference>
<organism evidence="9 10">
    <name type="scientific">Rhodoferax lacus</name>
    <dbReference type="NCBI Taxonomy" id="2184758"/>
    <lineage>
        <taxon>Bacteria</taxon>
        <taxon>Pseudomonadati</taxon>
        <taxon>Pseudomonadota</taxon>
        <taxon>Betaproteobacteria</taxon>
        <taxon>Burkholderiales</taxon>
        <taxon>Comamonadaceae</taxon>
        <taxon>Rhodoferax</taxon>
    </lineage>
</organism>
<dbReference type="PROSITE" id="PS50198">
    <property type="entry name" value="PPIC_PPIASE_2"/>
    <property type="match status" value="2"/>
</dbReference>
<dbReference type="InterPro" id="IPR050280">
    <property type="entry name" value="OMP_Chaperone_SurA"/>
</dbReference>
<reference evidence="9 10" key="1">
    <citation type="submission" date="2018-05" db="EMBL/GenBank/DDBJ databases">
        <title>Rhodoferax soyangensis sp.nov., isolated from an oligotrophic freshwater lake.</title>
        <authorList>
            <person name="Park M."/>
        </authorList>
    </citation>
    <scope>NUCLEOTIDE SEQUENCE [LARGE SCALE GENOMIC DNA]</scope>
    <source>
        <strain evidence="9 10">IMCC26218</strain>
    </source>
</reference>
<keyword evidence="1 7" id="KW-0732">Signal</keyword>
<dbReference type="InterPro" id="IPR000297">
    <property type="entry name" value="PPIase_PpiC"/>
</dbReference>
<dbReference type="GO" id="GO:0003755">
    <property type="term" value="F:peptidyl-prolyl cis-trans isomerase activity"/>
    <property type="evidence" value="ECO:0007669"/>
    <property type="project" value="UniProtKB-UniRule"/>
</dbReference>
<keyword evidence="5 7" id="KW-0143">Chaperone</keyword>
<dbReference type="GO" id="GO:0030288">
    <property type="term" value="C:outer membrane-bounded periplasmic space"/>
    <property type="evidence" value="ECO:0007669"/>
    <property type="project" value="InterPro"/>
</dbReference>
<keyword evidence="6 7" id="KW-0413">Isomerase</keyword>
<feature type="domain" description="PpiC" evidence="8">
    <location>
        <begin position="288"/>
        <end position="387"/>
    </location>
</feature>
<dbReference type="Proteomes" id="UP000260665">
    <property type="component" value="Unassembled WGS sequence"/>
</dbReference>
<dbReference type="InterPro" id="IPR023058">
    <property type="entry name" value="PPIase_PpiC_CS"/>
</dbReference>
<dbReference type="RefSeq" id="WP_117177935.1">
    <property type="nucleotide sequence ID" value="NZ_QFZK01000007.1"/>
</dbReference>
<dbReference type="GO" id="GO:0043165">
    <property type="term" value="P:Gram-negative-bacterium-type cell outer membrane assembly"/>
    <property type="evidence" value="ECO:0007669"/>
    <property type="project" value="InterPro"/>
</dbReference>
<accession>A0A3E1RB54</accession>
<dbReference type="EC" id="5.2.1.8" evidence="7"/>
<evidence type="ECO:0000259" key="8">
    <source>
        <dbReference type="PROSITE" id="PS50198"/>
    </source>
</evidence>
<evidence type="ECO:0000256" key="6">
    <source>
        <dbReference type="ARBA" id="ARBA00023235"/>
    </source>
</evidence>
<gene>
    <name evidence="7" type="primary">surA</name>
    <name evidence="9" type="ORF">DIC66_12495</name>
</gene>
<dbReference type="InterPro" id="IPR027304">
    <property type="entry name" value="Trigger_fact/SurA_dom_sf"/>
</dbReference>
<feature type="domain" description="PpiC" evidence="8">
    <location>
        <begin position="177"/>
        <end position="277"/>
    </location>
</feature>
<evidence type="ECO:0000256" key="1">
    <source>
        <dbReference type="ARBA" id="ARBA00022729"/>
    </source>
</evidence>
<comment type="catalytic activity">
    <reaction evidence="7">
        <text>[protein]-peptidylproline (omega=180) = [protein]-peptidylproline (omega=0)</text>
        <dbReference type="Rhea" id="RHEA:16237"/>
        <dbReference type="Rhea" id="RHEA-COMP:10747"/>
        <dbReference type="Rhea" id="RHEA-COMP:10748"/>
        <dbReference type="ChEBI" id="CHEBI:83833"/>
        <dbReference type="ChEBI" id="CHEBI:83834"/>
        <dbReference type="EC" id="5.2.1.8"/>
    </reaction>
</comment>
<comment type="caution">
    <text evidence="9">The sequence shown here is derived from an EMBL/GenBank/DDBJ whole genome shotgun (WGS) entry which is preliminary data.</text>
</comment>
<protein>
    <recommendedName>
        <fullName evidence="7">Chaperone SurA</fullName>
    </recommendedName>
    <alternativeName>
        <fullName evidence="7">Peptidyl-prolyl cis-trans isomerase SurA</fullName>
        <shortName evidence="7">PPIase SurA</shortName>
        <ecNumber evidence="7">5.2.1.8</ecNumber>
    </alternativeName>
    <alternativeName>
        <fullName evidence="7">Rotamase SurA</fullName>
    </alternativeName>
</protein>
<dbReference type="InterPro" id="IPR046357">
    <property type="entry name" value="PPIase_dom_sf"/>
</dbReference>
<evidence type="ECO:0000313" key="9">
    <source>
        <dbReference type="EMBL" id="RFO96595.1"/>
    </source>
</evidence>
<dbReference type="Gene3D" id="1.10.4030.10">
    <property type="entry name" value="Porin chaperone SurA, peptide-binding domain"/>
    <property type="match status" value="1"/>
</dbReference>
<proteinExistence type="inferred from homology"/>
<comment type="subcellular location">
    <subcellularLocation>
        <location evidence="7">Periplasm</location>
    </subcellularLocation>
    <text evidence="7">Is capable of associating with the outer membrane.</text>
</comment>
<dbReference type="PANTHER" id="PTHR47637">
    <property type="entry name" value="CHAPERONE SURA"/>
    <property type="match status" value="1"/>
</dbReference>
<keyword evidence="10" id="KW-1185">Reference proteome</keyword>
<keyword evidence="2 7" id="KW-0677">Repeat</keyword>
<evidence type="ECO:0000313" key="10">
    <source>
        <dbReference type="Proteomes" id="UP000260665"/>
    </source>
</evidence>
<dbReference type="SUPFAM" id="SSF54534">
    <property type="entry name" value="FKBP-like"/>
    <property type="match status" value="2"/>
</dbReference>
<dbReference type="OrthoDB" id="14196at2"/>
<dbReference type="GO" id="GO:0050821">
    <property type="term" value="P:protein stabilization"/>
    <property type="evidence" value="ECO:0007669"/>
    <property type="project" value="InterPro"/>
</dbReference>
<feature type="chain" id="PRO_5017839446" description="Chaperone SurA" evidence="7">
    <location>
        <begin position="24"/>
        <end position="435"/>
    </location>
</feature>
<name>A0A3E1RB54_9BURK</name>
<evidence type="ECO:0000256" key="4">
    <source>
        <dbReference type="ARBA" id="ARBA00023110"/>
    </source>
</evidence>
<keyword evidence="4 7" id="KW-0697">Rotamase</keyword>
<dbReference type="HAMAP" id="MF_01183">
    <property type="entry name" value="Chaperone_SurA"/>
    <property type="match status" value="1"/>
</dbReference>
<dbReference type="Pfam" id="PF00639">
    <property type="entry name" value="Rotamase"/>
    <property type="match status" value="2"/>
</dbReference>
<dbReference type="GO" id="GO:0042277">
    <property type="term" value="F:peptide binding"/>
    <property type="evidence" value="ECO:0007669"/>
    <property type="project" value="InterPro"/>
</dbReference>
<sequence length="435" mass="47986" precursor="true">MTFRLAALALAAAALLLVQPVQAQKAESADFVVALVNSEPITNSEVRAAIQRVTAQIKASGQPLPAVDEIRQGVLERLISDRAQLQLATETGVRIDDAAVDMAEQNLARQNQMDVDGLRKRMRKDGIQPDELRKQLRDQLTLTRLREREVDARVRISDQDVDRALAEQQAANTDPFAQEINLAQLLVAVPEKADANLTSQLQAQAQALLVRLRSGEDFAALVKQYSDADRSKAGEFGLRRADRYPPSFVQATQKVAVGAVSELVRSGAGFHILKVLERRAPSALAKSVQQTRARHILLRTSPELSAFAASAKLAALRQSIVSGKTDFAAAARDNSQDGSAAQGGDLGWANPGMFVPEFEEVMNQLKEGEISQPTVTRFGVHLIQLTDRRKVELSVREVREQVRNQLREARLDEAFASWARDVRERAYVELREPPQ</sequence>
<comment type="domain">
    <text evidence="7">The PPIase activity resides only in the second parvulin domain. The N-terminal region and the C-terminal tail are necessary and sufficient for the chaperone activity of SurA. The PPIase activity is dispensable for SurA to function as a chaperone. The N-terminal region and the C-terminal tail are also required for porin recognition.</text>
</comment>
<dbReference type="AlphaFoldDB" id="A0A3E1RB54"/>
<dbReference type="InterPro" id="IPR023034">
    <property type="entry name" value="PPIase_SurA"/>
</dbReference>
<dbReference type="Pfam" id="PF09312">
    <property type="entry name" value="SurA_N"/>
    <property type="match status" value="1"/>
</dbReference>
<dbReference type="GO" id="GO:0006457">
    <property type="term" value="P:protein folding"/>
    <property type="evidence" value="ECO:0007669"/>
    <property type="project" value="UniProtKB-UniRule"/>
</dbReference>
<dbReference type="PANTHER" id="PTHR47637:SF1">
    <property type="entry name" value="CHAPERONE SURA"/>
    <property type="match status" value="1"/>
</dbReference>
<evidence type="ECO:0000256" key="3">
    <source>
        <dbReference type="ARBA" id="ARBA00022764"/>
    </source>
</evidence>